<keyword evidence="2" id="KW-0964">Secreted</keyword>
<dbReference type="InterPro" id="IPR012674">
    <property type="entry name" value="Calycin"/>
</dbReference>
<evidence type="ECO:0000313" key="9">
    <source>
        <dbReference type="Proteomes" id="UP000261480"/>
    </source>
</evidence>
<evidence type="ECO:0000256" key="4">
    <source>
        <dbReference type="ARBA" id="ARBA00022729"/>
    </source>
</evidence>
<evidence type="ECO:0000256" key="2">
    <source>
        <dbReference type="ARBA" id="ARBA00022525"/>
    </source>
</evidence>
<sequence length="236" mass="27026">MFMLISSVHLKMAGCKHFFLQFTGRWYEMAVLSTCPHYMQRKKRHPVIMALDLKHVPTQHNFTMTSSTFKNGTCGETLTVYSLTSTPGRFFHRVARFGADVDSFVTHINYDEYALMLQLSTEQPSGNKTTTVKLYGRTMSVSAPVLDQFKALIRHHEMSEDAAIMNQRKGDCFPGKQMMEESANHQVAVSHYDEPVHDSPFDMRIIINNRSCVCFQAFVPQISRQNITTEEKQSDV</sequence>
<dbReference type="AlphaFoldDB" id="A0A3B3YCS1"/>
<evidence type="ECO:0000256" key="5">
    <source>
        <dbReference type="ARBA" id="ARBA00022900"/>
    </source>
</evidence>
<proteinExistence type="predicted"/>
<evidence type="ECO:0000259" key="7">
    <source>
        <dbReference type="Pfam" id="PF00061"/>
    </source>
</evidence>
<dbReference type="GO" id="GO:0004867">
    <property type="term" value="F:serine-type endopeptidase inhibitor activity"/>
    <property type="evidence" value="ECO:0007669"/>
    <property type="project" value="UniProtKB-KW"/>
</dbReference>
<name>A0A3B3YCS1_9TELE</name>
<keyword evidence="3" id="KW-0646">Protease inhibitor</keyword>
<dbReference type="InterPro" id="IPR002968">
    <property type="entry name" value="A1-microglobln"/>
</dbReference>
<organism evidence="8 9">
    <name type="scientific">Poecilia mexicana</name>
    <dbReference type="NCBI Taxonomy" id="48701"/>
    <lineage>
        <taxon>Eukaryota</taxon>
        <taxon>Metazoa</taxon>
        <taxon>Chordata</taxon>
        <taxon>Craniata</taxon>
        <taxon>Vertebrata</taxon>
        <taxon>Euteleostomi</taxon>
        <taxon>Actinopterygii</taxon>
        <taxon>Neopterygii</taxon>
        <taxon>Teleostei</taxon>
        <taxon>Neoteleostei</taxon>
        <taxon>Acanthomorphata</taxon>
        <taxon>Ovalentaria</taxon>
        <taxon>Atherinomorphae</taxon>
        <taxon>Cyprinodontiformes</taxon>
        <taxon>Poeciliidae</taxon>
        <taxon>Poeciliinae</taxon>
        <taxon>Poecilia</taxon>
    </lineage>
</organism>
<accession>A0A3B3YCS1</accession>
<dbReference type="PRINTS" id="PR00179">
    <property type="entry name" value="LIPOCALIN"/>
</dbReference>
<evidence type="ECO:0000256" key="1">
    <source>
        <dbReference type="ARBA" id="ARBA00004613"/>
    </source>
</evidence>
<keyword evidence="5" id="KW-0722">Serine protease inhibitor</keyword>
<evidence type="ECO:0000256" key="3">
    <source>
        <dbReference type="ARBA" id="ARBA00022690"/>
    </source>
</evidence>
<keyword evidence="6" id="KW-1015">Disulfide bond</keyword>
<dbReference type="Proteomes" id="UP000261480">
    <property type="component" value="Unplaced"/>
</dbReference>
<dbReference type="Ensembl" id="ENSPMET00000005799.1">
    <property type="protein sequence ID" value="ENSPMEP00000025156.1"/>
    <property type="gene ID" value="ENSPMEG00000007946.1"/>
</dbReference>
<evidence type="ECO:0000256" key="6">
    <source>
        <dbReference type="ARBA" id="ARBA00023157"/>
    </source>
</evidence>
<comment type="subcellular location">
    <subcellularLocation>
        <location evidence="1">Secreted</location>
    </subcellularLocation>
</comment>
<reference evidence="8" key="2">
    <citation type="submission" date="2025-09" db="UniProtKB">
        <authorList>
            <consortium name="Ensembl"/>
        </authorList>
    </citation>
    <scope>IDENTIFICATION</scope>
</reference>
<dbReference type="SUPFAM" id="SSF50814">
    <property type="entry name" value="Lipocalins"/>
    <property type="match status" value="1"/>
</dbReference>
<dbReference type="Gene3D" id="2.40.128.20">
    <property type="match status" value="1"/>
</dbReference>
<dbReference type="InterPro" id="IPR000566">
    <property type="entry name" value="Lipocln_cytosolic_FA-bd_dom"/>
</dbReference>
<dbReference type="STRING" id="48701.ENSPMEP00000025156"/>
<keyword evidence="4" id="KW-0732">Signal</keyword>
<dbReference type="Pfam" id="PF00061">
    <property type="entry name" value="Lipocalin"/>
    <property type="match status" value="1"/>
</dbReference>
<dbReference type="GO" id="GO:0005576">
    <property type="term" value="C:extracellular region"/>
    <property type="evidence" value="ECO:0007669"/>
    <property type="project" value="UniProtKB-SubCell"/>
</dbReference>
<feature type="domain" description="Lipocalin/cytosolic fatty-acid binding" evidence="7">
    <location>
        <begin position="23"/>
        <end position="164"/>
    </location>
</feature>
<protein>
    <recommendedName>
        <fullName evidence="7">Lipocalin/cytosolic fatty-acid binding domain-containing protein</fullName>
    </recommendedName>
</protein>
<dbReference type="InterPro" id="IPR029856">
    <property type="entry name" value="AMBP"/>
</dbReference>
<dbReference type="PRINTS" id="PR01215">
    <property type="entry name" value="A1MCGLOBULIN"/>
</dbReference>
<keyword evidence="9" id="KW-1185">Reference proteome</keyword>
<dbReference type="PANTHER" id="PTHR46676:SF1">
    <property type="entry name" value="PROTEIN AMBP"/>
    <property type="match status" value="1"/>
</dbReference>
<evidence type="ECO:0000313" key="8">
    <source>
        <dbReference type="Ensembl" id="ENSPMEP00000025156.1"/>
    </source>
</evidence>
<dbReference type="PANTHER" id="PTHR46676">
    <property type="entry name" value="PROTEIN AMBP"/>
    <property type="match status" value="1"/>
</dbReference>
<reference evidence="8" key="1">
    <citation type="submission" date="2025-08" db="UniProtKB">
        <authorList>
            <consortium name="Ensembl"/>
        </authorList>
    </citation>
    <scope>IDENTIFICATION</scope>
</reference>